<name>A0ABW1T1L4_9ACTN</name>
<dbReference type="Pfam" id="PF11185">
    <property type="entry name" value="DUF2971"/>
    <property type="match status" value="1"/>
</dbReference>
<keyword evidence="2" id="KW-1185">Reference proteome</keyword>
<comment type="caution">
    <text evidence="1">The sequence shown here is derived from an EMBL/GenBank/DDBJ whole genome shotgun (WGS) entry which is preliminary data.</text>
</comment>
<evidence type="ECO:0000313" key="1">
    <source>
        <dbReference type="EMBL" id="MFC6238035.1"/>
    </source>
</evidence>
<protein>
    <submittedName>
        <fullName evidence="1">DUF2971 domain-containing protein</fullName>
    </submittedName>
</protein>
<dbReference type="EMBL" id="JBHSTI010000008">
    <property type="protein sequence ID" value="MFC6238035.1"/>
    <property type="molecule type" value="Genomic_DNA"/>
</dbReference>
<proteinExistence type="predicted"/>
<sequence length="277" mass="30528">MRQSDLYELLTGDDNDCVYHYTSQPGLHAILATGSLRLSTFNSLNDPRENKKWMPDELLGHAGDVDDAWFEADRAMEEAVDRLLRRGVRVGCFTETRSSGSGHGLAKGWARPAMWAHYGAAHQGACLVFDRGAIGQAVSDHVPVRDGNLTMCGAVDYTDRELTLPYLGAPSTVVELKELLDAVTMERDVVPSLYLQKNTDWSGEREWRVLVNQWDLPESNLDEPLYVPWEGALLGVVLGSEYGPRVVAERLSGGLPLLTCSWTSRRATLQHSTGAAG</sequence>
<gene>
    <name evidence="1" type="ORF">ACFQGU_09100</name>
</gene>
<dbReference type="Proteomes" id="UP001596138">
    <property type="component" value="Unassembled WGS sequence"/>
</dbReference>
<reference evidence="2" key="1">
    <citation type="journal article" date="2019" name="Int. J. Syst. Evol. Microbiol.">
        <title>The Global Catalogue of Microorganisms (GCM) 10K type strain sequencing project: providing services to taxonomists for standard genome sequencing and annotation.</title>
        <authorList>
            <consortium name="The Broad Institute Genomics Platform"/>
            <consortium name="The Broad Institute Genome Sequencing Center for Infectious Disease"/>
            <person name="Wu L."/>
            <person name="Ma J."/>
        </authorList>
    </citation>
    <scope>NUCLEOTIDE SEQUENCE [LARGE SCALE GENOMIC DNA]</scope>
    <source>
        <strain evidence="2">CGMCC 4.7317</strain>
    </source>
</reference>
<dbReference type="RefSeq" id="WP_386765880.1">
    <property type="nucleotide sequence ID" value="NZ_JBHSTI010000008.1"/>
</dbReference>
<dbReference type="InterPro" id="IPR021352">
    <property type="entry name" value="DUF2971"/>
</dbReference>
<accession>A0ABW1T1L4</accession>
<organism evidence="1 2">
    <name type="scientific">Longivirga aurantiaca</name>
    <dbReference type="NCBI Taxonomy" id="1837743"/>
    <lineage>
        <taxon>Bacteria</taxon>
        <taxon>Bacillati</taxon>
        <taxon>Actinomycetota</taxon>
        <taxon>Actinomycetes</taxon>
        <taxon>Sporichthyales</taxon>
        <taxon>Sporichthyaceae</taxon>
        <taxon>Longivirga</taxon>
    </lineage>
</organism>
<evidence type="ECO:0000313" key="2">
    <source>
        <dbReference type="Proteomes" id="UP001596138"/>
    </source>
</evidence>